<comment type="caution">
    <text evidence="2">The sequence shown here is derived from an EMBL/GenBank/DDBJ whole genome shotgun (WGS) entry which is preliminary data.</text>
</comment>
<dbReference type="Pfam" id="PF04185">
    <property type="entry name" value="Phosphoesterase"/>
    <property type="match status" value="1"/>
</dbReference>
<keyword evidence="1" id="KW-0378">Hydrolase</keyword>
<dbReference type="GO" id="GO:0016788">
    <property type="term" value="F:hydrolase activity, acting on ester bonds"/>
    <property type="evidence" value="ECO:0007669"/>
    <property type="project" value="InterPro"/>
</dbReference>
<reference evidence="2" key="2">
    <citation type="journal article" date="2014" name="ISME J.">
        <title>Microbial stratification in low pH oxic and suboxic macroscopic growths along an acid mine drainage.</title>
        <authorList>
            <person name="Mendez-Garcia C."/>
            <person name="Mesa V."/>
            <person name="Sprenger R.R."/>
            <person name="Richter M."/>
            <person name="Diez M.S."/>
            <person name="Solano J."/>
            <person name="Bargiela R."/>
            <person name="Golyshina O.V."/>
            <person name="Manteca A."/>
            <person name="Ramos J.L."/>
            <person name="Gallego J.R."/>
            <person name="Llorente I."/>
            <person name="Martins Dos Santos V.A."/>
            <person name="Jensen O.N."/>
            <person name="Pelaez A.I."/>
            <person name="Sanchez J."/>
            <person name="Ferrer M."/>
        </authorList>
    </citation>
    <scope>NUCLEOTIDE SEQUENCE</scope>
</reference>
<organism evidence="2">
    <name type="scientific">mine drainage metagenome</name>
    <dbReference type="NCBI Taxonomy" id="410659"/>
    <lineage>
        <taxon>unclassified sequences</taxon>
        <taxon>metagenomes</taxon>
        <taxon>ecological metagenomes</taxon>
    </lineage>
</organism>
<accession>T0ZCD0</accession>
<dbReference type="InterPro" id="IPR007312">
    <property type="entry name" value="Phosphoesterase"/>
</dbReference>
<dbReference type="Pfam" id="PF24681">
    <property type="entry name" value="Kelch_KLHDC2_KLHL20_DRC7"/>
    <property type="match status" value="1"/>
</dbReference>
<protein>
    <recommendedName>
        <fullName evidence="3">Phosphoesterase</fullName>
    </recommendedName>
</protein>
<feature type="non-terminal residue" evidence="2">
    <location>
        <position position="283"/>
    </location>
</feature>
<gene>
    <name evidence="2" type="ORF">B2A_10203</name>
</gene>
<feature type="non-terminal residue" evidence="2">
    <location>
        <position position="1"/>
    </location>
</feature>
<dbReference type="AlphaFoldDB" id="T0ZCD0"/>
<reference evidence="2" key="1">
    <citation type="submission" date="2013-08" db="EMBL/GenBank/DDBJ databases">
        <authorList>
            <person name="Mendez C."/>
            <person name="Richter M."/>
            <person name="Ferrer M."/>
            <person name="Sanchez J."/>
        </authorList>
    </citation>
    <scope>NUCLEOTIDE SEQUENCE</scope>
</reference>
<dbReference type="InterPro" id="IPR015915">
    <property type="entry name" value="Kelch-typ_b-propeller"/>
</dbReference>
<evidence type="ECO:0008006" key="3">
    <source>
        <dbReference type="Google" id="ProtNLM"/>
    </source>
</evidence>
<evidence type="ECO:0000313" key="2">
    <source>
        <dbReference type="EMBL" id="EQD42753.1"/>
    </source>
</evidence>
<name>T0ZCD0_9ZZZZ</name>
<sequence length="283" mass="30727">SAIPNYALFIPNLLNNGHNTNHNTSDLWLANFVNTWFLDRPFMSNSVLFITFDEGIRANGYSADGTHIVGGNVYTVAISPYSIGVRPSSDPYTNQSSHYNLLSTVEWLLGLGSTGNFDNSYFPAMTGLFNFSVYKPYPASPYSWTQVTTSPAPSPRSMPAMAYDPVDGYVVLFGGHTFTTMYSDTWTFVNGTWTKLNIAAPNHPSARRGAMMTYDTACQCLILFGGTAMSGSVNDTWEFAGGQWTNITSLVGHAPPGRRVGGLVYDTAANELVLFGGHNGTSS</sequence>
<proteinExistence type="predicted"/>
<dbReference type="SUPFAM" id="SSF117281">
    <property type="entry name" value="Kelch motif"/>
    <property type="match status" value="1"/>
</dbReference>
<dbReference type="Gene3D" id="2.120.10.80">
    <property type="entry name" value="Kelch-type beta propeller"/>
    <property type="match status" value="1"/>
</dbReference>
<evidence type="ECO:0000256" key="1">
    <source>
        <dbReference type="ARBA" id="ARBA00022801"/>
    </source>
</evidence>
<dbReference type="EMBL" id="AUZZ01007362">
    <property type="protein sequence ID" value="EQD42753.1"/>
    <property type="molecule type" value="Genomic_DNA"/>
</dbReference>